<dbReference type="InterPro" id="IPR000719">
    <property type="entry name" value="Prot_kinase_dom"/>
</dbReference>
<dbReference type="EMBL" id="JXTC01000001">
    <property type="protein sequence ID" value="POO03992.1"/>
    <property type="molecule type" value="Genomic_DNA"/>
</dbReference>
<dbReference type="GO" id="GO:0005524">
    <property type="term" value="F:ATP binding"/>
    <property type="evidence" value="ECO:0007669"/>
    <property type="project" value="UniProtKB-KW"/>
</dbReference>
<dbReference type="EC" id="2.7.11.1" evidence="3"/>
<keyword evidence="14" id="KW-0067">ATP-binding</keyword>
<keyword evidence="7" id="KW-0433">Leucine-rich repeat</keyword>
<comment type="catalytic activity">
    <reaction evidence="21">
        <text>L-seryl-[protein] + ATP = O-phospho-L-seryl-[protein] + ADP + H(+)</text>
        <dbReference type="Rhea" id="RHEA:17989"/>
        <dbReference type="Rhea" id="RHEA-COMP:9863"/>
        <dbReference type="Rhea" id="RHEA-COMP:11604"/>
        <dbReference type="ChEBI" id="CHEBI:15378"/>
        <dbReference type="ChEBI" id="CHEBI:29999"/>
        <dbReference type="ChEBI" id="CHEBI:30616"/>
        <dbReference type="ChEBI" id="CHEBI:83421"/>
        <dbReference type="ChEBI" id="CHEBI:456216"/>
        <dbReference type="EC" id="2.7.11.1"/>
    </reaction>
</comment>
<evidence type="ECO:0000256" key="23">
    <source>
        <dbReference type="SAM" id="SignalP"/>
    </source>
</evidence>
<dbReference type="InterPro" id="IPR013210">
    <property type="entry name" value="LRR_N_plant-typ"/>
</dbReference>
<dbReference type="PANTHER" id="PTHR48056:SF42">
    <property type="entry name" value="MDIS1-INTERACTING RECEPTOR LIKE KINASE 2-LIKE"/>
    <property type="match status" value="1"/>
</dbReference>
<organism evidence="25 26">
    <name type="scientific">Trema orientale</name>
    <name type="common">Charcoal tree</name>
    <name type="synonym">Celtis orientalis</name>
    <dbReference type="NCBI Taxonomy" id="63057"/>
    <lineage>
        <taxon>Eukaryota</taxon>
        <taxon>Viridiplantae</taxon>
        <taxon>Streptophyta</taxon>
        <taxon>Embryophyta</taxon>
        <taxon>Tracheophyta</taxon>
        <taxon>Spermatophyta</taxon>
        <taxon>Magnoliopsida</taxon>
        <taxon>eudicotyledons</taxon>
        <taxon>Gunneridae</taxon>
        <taxon>Pentapetalae</taxon>
        <taxon>rosids</taxon>
        <taxon>fabids</taxon>
        <taxon>Rosales</taxon>
        <taxon>Cannabaceae</taxon>
        <taxon>Trema</taxon>
    </lineage>
</organism>
<dbReference type="AlphaFoldDB" id="A0A2P5G1T6"/>
<accession>A0A2P5G1T6</accession>
<keyword evidence="18" id="KW-0325">Glycoprotein</keyword>
<keyword evidence="4" id="KW-0964">Secreted</keyword>
<evidence type="ECO:0000256" key="13">
    <source>
        <dbReference type="ARBA" id="ARBA00022777"/>
    </source>
</evidence>
<keyword evidence="9 22" id="KW-0812">Transmembrane</keyword>
<dbReference type="GO" id="GO:0033612">
    <property type="term" value="F:receptor serine/threonine kinase binding"/>
    <property type="evidence" value="ECO:0007669"/>
    <property type="project" value="TreeGrafter"/>
</dbReference>
<dbReference type="OrthoDB" id="676979at2759"/>
<dbReference type="InterPro" id="IPR003591">
    <property type="entry name" value="Leu-rich_rpt_typical-subtyp"/>
</dbReference>
<dbReference type="GO" id="GO:0099402">
    <property type="term" value="P:plant organ development"/>
    <property type="evidence" value="ECO:0007669"/>
    <property type="project" value="UniProtKB-ARBA"/>
</dbReference>
<dbReference type="InterPro" id="IPR008266">
    <property type="entry name" value="Tyr_kinase_AS"/>
</dbReference>
<dbReference type="Gene3D" id="1.10.510.10">
    <property type="entry name" value="Transferase(Phosphotransferase) domain 1"/>
    <property type="match status" value="1"/>
</dbReference>
<evidence type="ECO:0000256" key="3">
    <source>
        <dbReference type="ARBA" id="ARBA00012513"/>
    </source>
</evidence>
<dbReference type="InterPro" id="IPR011009">
    <property type="entry name" value="Kinase-like_dom_sf"/>
</dbReference>
<dbReference type="FunFam" id="3.30.200.20:FF:000309">
    <property type="entry name" value="Leucine-rich repeat receptor protein kinase MSP1"/>
    <property type="match status" value="1"/>
</dbReference>
<feature type="signal peptide" evidence="23">
    <location>
        <begin position="1"/>
        <end position="26"/>
    </location>
</feature>
<gene>
    <name evidence="25" type="ORF">TorRG33x02_002960</name>
</gene>
<dbReference type="STRING" id="63057.A0A2P5G1T6"/>
<evidence type="ECO:0000256" key="7">
    <source>
        <dbReference type="ARBA" id="ARBA00022614"/>
    </source>
</evidence>
<proteinExistence type="inferred from homology"/>
<dbReference type="FunFam" id="3.80.10.10:FF:000719">
    <property type="entry name" value="MDIS1-interacting receptor like kinase 2 isoform A"/>
    <property type="match status" value="1"/>
</dbReference>
<dbReference type="PANTHER" id="PTHR48056">
    <property type="entry name" value="LRR RECEPTOR-LIKE SERINE/THREONINE-PROTEIN KINASE-RELATED"/>
    <property type="match status" value="1"/>
</dbReference>
<dbReference type="InterPro" id="IPR025875">
    <property type="entry name" value="Leu-rich_rpt_4"/>
</dbReference>
<evidence type="ECO:0000256" key="19">
    <source>
        <dbReference type="ARBA" id="ARBA00038043"/>
    </source>
</evidence>
<dbReference type="SMART" id="SM00369">
    <property type="entry name" value="LRR_TYP"/>
    <property type="match status" value="10"/>
</dbReference>
<keyword evidence="4" id="KW-0134">Cell wall</keyword>
<dbReference type="GO" id="GO:0009653">
    <property type="term" value="P:anatomical structure morphogenesis"/>
    <property type="evidence" value="ECO:0007669"/>
    <property type="project" value="UniProtKB-ARBA"/>
</dbReference>
<keyword evidence="11" id="KW-0677">Repeat</keyword>
<dbReference type="Pfam" id="PF07714">
    <property type="entry name" value="PK_Tyr_Ser-Thr"/>
    <property type="match status" value="1"/>
</dbReference>
<feature type="chain" id="PRO_5015200091" description="non-specific serine/threonine protein kinase" evidence="23">
    <location>
        <begin position="27"/>
        <end position="960"/>
    </location>
</feature>
<keyword evidence="10 23" id="KW-0732">Signal</keyword>
<evidence type="ECO:0000256" key="16">
    <source>
        <dbReference type="ARBA" id="ARBA00023136"/>
    </source>
</evidence>
<evidence type="ECO:0000313" key="25">
    <source>
        <dbReference type="EMBL" id="POO03992.1"/>
    </source>
</evidence>
<evidence type="ECO:0000256" key="18">
    <source>
        <dbReference type="ARBA" id="ARBA00023180"/>
    </source>
</evidence>
<evidence type="ECO:0000256" key="8">
    <source>
        <dbReference type="ARBA" id="ARBA00022679"/>
    </source>
</evidence>
<dbReference type="Gene3D" id="3.80.10.10">
    <property type="entry name" value="Ribonuclease Inhibitor"/>
    <property type="match status" value="4"/>
</dbReference>
<feature type="domain" description="Protein kinase" evidence="24">
    <location>
        <begin position="675"/>
        <end position="957"/>
    </location>
</feature>
<dbReference type="Proteomes" id="UP000237000">
    <property type="component" value="Unassembled WGS sequence"/>
</dbReference>
<comment type="catalytic activity">
    <reaction evidence="20">
        <text>L-threonyl-[protein] + ATP = O-phospho-L-threonyl-[protein] + ADP + H(+)</text>
        <dbReference type="Rhea" id="RHEA:46608"/>
        <dbReference type="Rhea" id="RHEA-COMP:11060"/>
        <dbReference type="Rhea" id="RHEA-COMP:11605"/>
        <dbReference type="ChEBI" id="CHEBI:15378"/>
        <dbReference type="ChEBI" id="CHEBI:30013"/>
        <dbReference type="ChEBI" id="CHEBI:30616"/>
        <dbReference type="ChEBI" id="CHEBI:61977"/>
        <dbReference type="ChEBI" id="CHEBI:456216"/>
        <dbReference type="EC" id="2.7.11.1"/>
    </reaction>
</comment>
<dbReference type="InterPro" id="IPR001611">
    <property type="entry name" value="Leu-rich_rpt"/>
</dbReference>
<dbReference type="FunFam" id="1.10.510.10:FF:000445">
    <property type="entry name" value="MDIS1-interacting receptor like kinase 2"/>
    <property type="match status" value="1"/>
</dbReference>
<dbReference type="PROSITE" id="PS50011">
    <property type="entry name" value="PROTEIN_KINASE_DOM"/>
    <property type="match status" value="1"/>
</dbReference>
<dbReference type="FunFam" id="3.80.10.10:FF:000095">
    <property type="entry name" value="LRR receptor-like serine/threonine-protein kinase GSO1"/>
    <property type="match status" value="1"/>
</dbReference>
<evidence type="ECO:0000256" key="9">
    <source>
        <dbReference type="ARBA" id="ARBA00022692"/>
    </source>
</evidence>
<evidence type="ECO:0000256" key="17">
    <source>
        <dbReference type="ARBA" id="ARBA00023170"/>
    </source>
</evidence>
<dbReference type="PROSITE" id="PS51450">
    <property type="entry name" value="LRR"/>
    <property type="match status" value="1"/>
</dbReference>
<evidence type="ECO:0000256" key="10">
    <source>
        <dbReference type="ARBA" id="ARBA00022729"/>
    </source>
</evidence>
<keyword evidence="16 22" id="KW-0472">Membrane</keyword>
<dbReference type="Gene3D" id="3.30.200.20">
    <property type="entry name" value="Phosphorylase Kinase, domain 1"/>
    <property type="match status" value="1"/>
</dbReference>
<keyword evidence="13 25" id="KW-0418">Kinase</keyword>
<evidence type="ECO:0000256" key="5">
    <source>
        <dbReference type="ARBA" id="ARBA00022527"/>
    </source>
</evidence>
<reference evidence="26" key="1">
    <citation type="submission" date="2016-06" db="EMBL/GenBank/DDBJ databases">
        <title>Parallel loss of symbiosis genes in relatives of nitrogen-fixing non-legume Parasponia.</title>
        <authorList>
            <person name="Van Velzen R."/>
            <person name="Holmer R."/>
            <person name="Bu F."/>
            <person name="Rutten L."/>
            <person name="Van Zeijl A."/>
            <person name="Liu W."/>
            <person name="Santuari L."/>
            <person name="Cao Q."/>
            <person name="Sharma T."/>
            <person name="Shen D."/>
            <person name="Roswanjaya Y."/>
            <person name="Wardhani T."/>
            <person name="Kalhor M.S."/>
            <person name="Jansen J."/>
            <person name="Van den Hoogen J."/>
            <person name="Gungor B."/>
            <person name="Hartog M."/>
            <person name="Hontelez J."/>
            <person name="Verver J."/>
            <person name="Yang W.-C."/>
            <person name="Schijlen E."/>
            <person name="Repin R."/>
            <person name="Schilthuizen M."/>
            <person name="Schranz E."/>
            <person name="Heidstra R."/>
            <person name="Miyata K."/>
            <person name="Fedorova E."/>
            <person name="Kohlen W."/>
            <person name="Bisseling T."/>
            <person name="Smit S."/>
            <person name="Geurts R."/>
        </authorList>
    </citation>
    <scope>NUCLEOTIDE SEQUENCE [LARGE SCALE GENOMIC DNA]</scope>
    <source>
        <strain evidence="26">cv. RG33-2</strain>
    </source>
</reference>
<dbReference type="GO" id="GO:0016020">
    <property type="term" value="C:membrane"/>
    <property type="evidence" value="ECO:0007669"/>
    <property type="project" value="UniProtKB-SubCell"/>
</dbReference>
<evidence type="ECO:0000256" key="2">
    <source>
        <dbReference type="ARBA" id="ARBA00004479"/>
    </source>
</evidence>
<dbReference type="InParanoid" id="A0A2P5G1T6"/>
<keyword evidence="15 22" id="KW-1133">Transmembrane helix</keyword>
<evidence type="ECO:0000256" key="4">
    <source>
        <dbReference type="ARBA" id="ARBA00022512"/>
    </source>
</evidence>
<dbReference type="InterPro" id="IPR050647">
    <property type="entry name" value="Plant_LRR-RLKs"/>
</dbReference>
<dbReference type="Pfam" id="PF08263">
    <property type="entry name" value="LRRNT_2"/>
    <property type="match status" value="2"/>
</dbReference>
<dbReference type="SUPFAM" id="SSF52058">
    <property type="entry name" value="L domain-like"/>
    <property type="match status" value="2"/>
</dbReference>
<evidence type="ECO:0000259" key="24">
    <source>
        <dbReference type="PROSITE" id="PS50011"/>
    </source>
</evidence>
<keyword evidence="8" id="KW-0808">Transferase</keyword>
<dbReference type="SUPFAM" id="SSF56112">
    <property type="entry name" value="Protein kinase-like (PK-like)"/>
    <property type="match status" value="1"/>
</dbReference>
<comment type="subcellular location">
    <subcellularLocation>
        <location evidence="2">Membrane</location>
        <topology evidence="2">Single-pass type I membrane protein</topology>
    </subcellularLocation>
    <subcellularLocation>
        <location evidence="1">Secreted</location>
        <location evidence="1">Cell wall</location>
    </subcellularLocation>
</comment>
<dbReference type="PROSITE" id="PS00109">
    <property type="entry name" value="PROTEIN_KINASE_TYR"/>
    <property type="match status" value="1"/>
</dbReference>
<evidence type="ECO:0000256" key="6">
    <source>
        <dbReference type="ARBA" id="ARBA00022553"/>
    </source>
</evidence>
<dbReference type="Pfam" id="PF12799">
    <property type="entry name" value="LRR_4"/>
    <property type="match status" value="1"/>
</dbReference>
<dbReference type="InterPro" id="IPR001245">
    <property type="entry name" value="Ser-Thr/Tyr_kinase_cat_dom"/>
</dbReference>
<comment type="similarity">
    <text evidence="19">Belongs to the polygalacturonase-inhibiting protein family.</text>
</comment>
<feature type="transmembrane region" description="Helical" evidence="22">
    <location>
        <begin position="609"/>
        <end position="631"/>
    </location>
</feature>
<dbReference type="Pfam" id="PF00560">
    <property type="entry name" value="LRR_1"/>
    <property type="match status" value="4"/>
</dbReference>
<evidence type="ECO:0000256" key="14">
    <source>
        <dbReference type="ARBA" id="ARBA00022840"/>
    </source>
</evidence>
<evidence type="ECO:0000313" key="26">
    <source>
        <dbReference type="Proteomes" id="UP000237000"/>
    </source>
</evidence>
<protein>
    <recommendedName>
        <fullName evidence="3">non-specific serine/threonine protein kinase</fullName>
        <ecNumber evidence="3">2.7.11.1</ecNumber>
    </recommendedName>
</protein>
<dbReference type="PRINTS" id="PR00019">
    <property type="entry name" value="LEURICHRPT"/>
</dbReference>
<keyword evidence="5" id="KW-0723">Serine/threonine-protein kinase</keyword>
<name>A0A2P5G1T6_TREOI</name>
<dbReference type="SMART" id="SM00365">
    <property type="entry name" value="LRR_SD22"/>
    <property type="match status" value="6"/>
</dbReference>
<dbReference type="FunFam" id="3.80.10.10:FF:000400">
    <property type="entry name" value="Nuclear pore complex protein NUP107"/>
    <property type="match status" value="1"/>
</dbReference>
<dbReference type="GO" id="GO:0004674">
    <property type="term" value="F:protein serine/threonine kinase activity"/>
    <property type="evidence" value="ECO:0007669"/>
    <property type="project" value="UniProtKB-KW"/>
</dbReference>
<dbReference type="FunCoup" id="A0A2P5G1T6">
    <property type="interactions" value="409"/>
</dbReference>
<keyword evidence="12" id="KW-0547">Nucleotide-binding</keyword>
<evidence type="ECO:0000256" key="21">
    <source>
        <dbReference type="ARBA" id="ARBA00048679"/>
    </source>
</evidence>
<evidence type="ECO:0000256" key="22">
    <source>
        <dbReference type="SAM" id="Phobius"/>
    </source>
</evidence>
<keyword evidence="26" id="KW-1185">Reference proteome</keyword>
<keyword evidence="17" id="KW-0675">Receptor</keyword>
<evidence type="ECO:0000256" key="11">
    <source>
        <dbReference type="ARBA" id="ARBA00022737"/>
    </source>
</evidence>
<evidence type="ECO:0000256" key="12">
    <source>
        <dbReference type="ARBA" id="ARBA00022741"/>
    </source>
</evidence>
<evidence type="ECO:0000256" key="20">
    <source>
        <dbReference type="ARBA" id="ARBA00047899"/>
    </source>
</evidence>
<evidence type="ECO:0000256" key="1">
    <source>
        <dbReference type="ARBA" id="ARBA00004191"/>
    </source>
</evidence>
<keyword evidence="6" id="KW-0597">Phosphoprotein</keyword>
<sequence length="960" mass="105800">MEASTSQKVFALTFFALFVAPTVVDGDNSRSSTDQESGALLKWKASLQNYSVPLLTSWSNDSSKYSSIQTQQPTVNGTSPCTWFGISCNEVGSVVKINLTKSGLQGTLHEFPFSSFPNLEYFNLSTNSISGTIPPQVSSLSKLISLDLSTNKLSGSIPLEIGNLSNLVELYMYSNDLTGSIPSTFGSLKRLKVLSIYENNLSGSIPESLYDLRNLSYVRLYRNNLSGPISYHIGRLKSLVGLELWENKLNGALPTSLGNLTKLEILYIRDNNLSGFIPPSIQNLTKLTVLRLARNKFIGYLPQKICHNNLLQTFTANGNYFVGPIPKSLKNCSSLYRLTLQQNQLTGNISEDFGGVYPDLDIINLGNNNFHGEISPSWGMSKKLGSFMIGGNKISGTIPPEIGNLSQLSILDFSSNLLVGEIPKTFGKLTSLVKLYLNNNKLSGGIPPELISLTHLESLDLSSNSLTESIPRSIGLNFLNLYNMNLSNNKLSHEIPFEFGKLGHLSTLDLSYNCLIGEIPTEFLGLQSLLTLNLSHNNLSGNIPSTFDQLPGLLYVDISYNQLWGPLPDNKAFLNASIEAFEGNKGLCGNVAGLKPCDPVSKRSHDVEYYTVVYPILGVLLFVLCLLALFLRRKRKKHAEKEQQLEMVNQKPLFSVSSFDGKKLYEEIIRATEDFDSAYCIGRGGVGSVYRAELPSSYSSSATATLLVAVKKLENGGQTRPLTLSSHKEFLNEVRALTKIRHRNIVKLHGFCSHLRHSFLIYEYLEKGSLSSKLRNDNEARELDWCKRVNVIRGVADGLSYMHSESSPPIVHRDISTKNILLSSDYEACISDFGTARLLEPDSSNWTVLAGTFGYVAPEFAYTMKVTEKSDVYSFGVLVVEVIKGRHPGSLVLSLSSPAKRGGVMLEEVLDDRLPPPSKETLDQIVDILKLAIACLHENPQSRPTMKDVSQILSTLLASS</sequence>
<dbReference type="InterPro" id="IPR032675">
    <property type="entry name" value="LRR_dom_sf"/>
</dbReference>
<evidence type="ECO:0000256" key="15">
    <source>
        <dbReference type="ARBA" id="ARBA00022989"/>
    </source>
</evidence>
<dbReference type="Pfam" id="PF13855">
    <property type="entry name" value="LRR_8"/>
    <property type="match status" value="3"/>
</dbReference>
<comment type="caution">
    <text evidence="25">The sequence shown here is derived from an EMBL/GenBank/DDBJ whole genome shotgun (WGS) entry which is preliminary data.</text>
</comment>